<gene>
    <name evidence="5" type="ORF">QBC37DRAFT_446832</name>
</gene>
<dbReference type="SUPFAM" id="SSF52151">
    <property type="entry name" value="FabD/lysophospholipase-like"/>
    <property type="match status" value="1"/>
</dbReference>
<dbReference type="InterPro" id="IPR001227">
    <property type="entry name" value="Ac_transferase_dom_sf"/>
</dbReference>
<evidence type="ECO:0000313" key="5">
    <source>
        <dbReference type="EMBL" id="KAK4211244.1"/>
    </source>
</evidence>
<dbReference type="PANTHER" id="PTHR43775">
    <property type="entry name" value="FATTY ACID SYNTHASE"/>
    <property type="match status" value="1"/>
</dbReference>
<dbReference type="InterPro" id="IPR014030">
    <property type="entry name" value="Ketoacyl_synth_N"/>
</dbReference>
<reference evidence="5" key="2">
    <citation type="submission" date="2023-05" db="EMBL/GenBank/DDBJ databases">
        <authorList>
            <consortium name="Lawrence Berkeley National Laboratory"/>
            <person name="Steindorff A."/>
            <person name="Hensen N."/>
            <person name="Bonometti L."/>
            <person name="Westerberg I."/>
            <person name="Brannstrom I.O."/>
            <person name="Guillou S."/>
            <person name="Cros-Aarteil S."/>
            <person name="Calhoun S."/>
            <person name="Haridas S."/>
            <person name="Kuo A."/>
            <person name="Mondo S."/>
            <person name="Pangilinan J."/>
            <person name="Riley R."/>
            <person name="Labutti K."/>
            <person name="Andreopoulos B."/>
            <person name="Lipzen A."/>
            <person name="Chen C."/>
            <person name="Yanf M."/>
            <person name="Daum C."/>
            <person name="Ng V."/>
            <person name="Clum A."/>
            <person name="Ohm R."/>
            <person name="Martin F."/>
            <person name="Silar P."/>
            <person name="Natvig D."/>
            <person name="Lalanne C."/>
            <person name="Gautier V."/>
            <person name="Ament-Velasquez S.L."/>
            <person name="Kruys A."/>
            <person name="Hutchinson M.I."/>
            <person name="Powell A.J."/>
            <person name="Barry K."/>
            <person name="Miller A.N."/>
            <person name="Grigoriev I.V."/>
            <person name="Debuchy R."/>
            <person name="Gladieux P."/>
            <person name="Thoren M.H."/>
            <person name="Johannesson H."/>
        </authorList>
    </citation>
    <scope>NUCLEOTIDE SEQUENCE</scope>
    <source>
        <strain evidence="5">PSN293</strain>
    </source>
</reference>
<dbReference type="InterPro" id="IPR032821">
    <property type="entry name" value="PKS_assoc"/>
</dbReference>
<keyword evidence="2" id="KW-0597">Phosphoprotein</keyword>
<dbReference type="InterPro" id="IPR016039">
    <property type="entry name" value="Thiolase-like"/>
</dbReference>
<keyword evidence="3" id="KW-0808">Transferase</keyword>
<dbReference type="GO" id="GO:0006633">
    <property type="term" value="P:fatty acid biosynthetic process"/>
    <property type="evidence" value="ECO:0007669"/>
    <property type="project" value="TreeGrafter"/>
</dbReference>
<evidence type="ECO:0000259" key="4">
    <source>
        <dbReference type="PROSITE" id="PS52004"/>
    </source>
</evidence>
<dbReference type="Gene3D" id="3.40.366.10">
    <property type="entry name" value="Malonyl-Coenzyme A Acyl Carrier Protein, domain 2"/>
    <property type="match status" value="1"/>
</dbReference>
<keyword evidence="6" id="KW-1185">Reference proteome</keyword>
<dbReference type="Gene3D" id="3.40.47.10">
    <property type="match status" value="1"/>
</dbReference>
<dbReference type="GO" id="GO:0044550">
    <property type="term" value="P:secondary metabolite biosynthetic process"/>
    <property type="evidence" value="ECO:0007669"/>
    <property type="project" value="TreeGrafter"/>
</dbReference>
<dbReference type="InterPro" id="IPR014043">
    <property type="entry name" value="Acyl_transferase_dom"/>
</dbReference>
<dbReference type="Proteomes" id="UP001301769">
    <property type="component" value="Unassembled WGS sequence"/>
</dbReference>
<evidence type="ECO:0000313" key="6">
    <source>
        <dbReference type="Proteomes" id="UP001301769"/>
    </source>
</evidence>
<keyword evidence="1" id="KW-0596">Phosphopantetheine</keyword>
<evidence type="ECO:0000256" key="2">
    <source>
        <dbReference type="ARBA" id="ARBA00022553"/>
    </source>
</evidence>
<dbReference type="AlphaFoldDB" id="A0AAN6Y2H0"/>
<dbReference type="SMART" id="SM00825">
    <property type="entry name" value="PKS_KS"/>
    <property type="match status" value="1"/>
</dbReference>
<dbReference type="EMBL" id="MU858154">
    <property type="protein sequence ID" value="KAK4211244.1"/>
    <property type="molecule type" value="Genomic_DNA"/>
</dbReference>
<dbReference type="GO" id="GO:0004312">
    <property type="term" value="F:fatty acid synthase activity"/>
    <property type="evidence" value="ECO:0007669"/>
    <property type="project" value="TreeGrafter"/>
</dbReference>
<dbReference type="SUPFAM" id="SSF53901">
    <property type="entry name" value="Thiolase-like"/>
    <property type="match status" value="1"/>
</dbReference>
<dbReference type="InterPro" id="IPR014031">
    <property type="entry name" value="Ketoacyl_synth_C"/>
</dbReference>
<dbReference type="Pfam" id="PF00109">
    <property type="entry name" value="ketoacyl-synt"/>
    <property type="match status" value="1"/>
</dbReference>
<dbReference type="CDD" id="cd00833">
    <property type="entry name" value="PKS"/>
    <property type="match status" value="1"/>
</dbReference>
<evidence type="ECO:0000256" key="1">
    <source>
        <dbReference type="ARBA" id="ARBA00022450"/>
    </source>
</evidence>
<evidence type="ECO:0000256" key="3">
    <source>
        <dbReference type="ARBA" id="ARBA00022679"/>
    </source>
</evidence>
<reference evidence="5" key="1">
    <citation type="journal article" date="2023" name="Mol. Phylogenet. Evol.">
        <title>Genome-scale phylogeny and comparative genomics of the fungal order Sordariales.</title>
        <authorList>
            <person name="Hensen N."/>
            <person name="Bonometti L."/>
            <person name="Westerberg I."/>
            <person name="Brannstrom I.O."/>
            <person name="Guillou S."/>
            <person name="Cros-Aarteil S."/>
            <person name="Calhoun S."/>
            <person name="Haridas S."/>
            <person name="Kuo A."/>
            <person name="Mondo S."/>
            <person name="Pangilinan J."/>
            <person name="Riley R."/>
            <person name="LaButti K."/>
            <person name="Andreopoulos B."/>
            <person name="Lipzen A."/>
            <person name="Chen C."/>
            <person name="Yan M."/>
            <person name="Daum C."/>
            <person name="Ng V."/>
            <person name="Clum A."/>
            <person name="Steindorff A."/>
            <person name="Ohm R.A."/>
            <person name="Martin F."/>
            <person name="Silar P."/>
            <person name="Natvig D.O."/>
            <person name="Lalanne C."/>
            <person name="Gautier V."/>
            <person name="Ament-Velasquez S.L."/>
            <person name="Kruys A."/>
            <person name="Hutchinson M.I."/>
            <person name="Powell A.J."/>
            <person name="Barry K."/>
            <person name="Miller A.N."/>
            <person name="Grigoriev I.V."/>
            <person name="Debuchy R."/>
            <person name="Gladieux P."/>
            <person name="Hiltunen Thoren M."/>
            <person name="Johannesson H."/>
        </authorList>
    </citation>
    <scope>NUCLEOTIDE SEQUENCE</scope>
    <source>
        <strain evidence="5">PSN293</strain>
    </source>
</reference>
<accession>A0AAN6Y2H0</accession>
<proteinExistence type="predicted"/>
<dbReference type="InterPro" id="IPR050091">
    <property type="entry name" value="PKS_NRPS_Biosynth_Enz"/>
</dbReference>
<dbReference type="PROSITE" id="PS52004">
    <property type="entry name" value="KS3_2"/>
    <property type="match status" value="1"/>
</dbReference>
<dbReference type="Pfam" id="PF16197">
    <property type="entry name" value="KAsynt_C_assoc"/>
    <property type="match status" value="1"/>
</dbReference>
<dbReference type="SUPFAM" id="SSF55048">
    <property type="entry name" value="Probable ACP-binding domain of malonyl-CoA ACP transacylase"/>
    <property type="match status" value="1"/>
</dbReference>
<sequence>MPDKPQPEPIAVIGTACRFPGEANVLDPQVRLALETVYEAISAAGYSIEALEGSDTSVFAGCMLGEYERLMLRDEDTIGTYHATGTARAIVSNRVSYFFDWRGASLTIDTACSSSLVAVHQAVQHLRAGGSNVAVVVGANLILDPQNWLSFGKLAMLSSNGRSRMWDQDADGYGRGEGIAAVVLKRLGKAEEDGDEIEFVIREIGVNQDGRTQGLTTPSASAQSSLIQACYKRAGLDLSNPSDRPQYFAAHGTGTPVGDPIEAEAITTAFFPPHASKEEQQKLYAGSIKSVIGHTEGTAGLAALLKAGLAIQKGTIPPNLHFEQLNPKIAPFYSNLQVPVQALPWPQVSVRRASVNCFGFGGTNCHAIIENYTRLPSSSEHTQTGAPISIAPFVFSAKSKTSLINYLTAFHAYLGSNPNVPLLDLSYTLARRSHLPFSIGLSATSTADLLSALSAKLALLSSDMTSIMRSLQSPNPKVRILGIFTGQGAQHARMAAELLHASPGARELISSLDARLAQLPEPDRPKWTIVSELQAPAETSRISQAEFSQPLCTAIQILQVDMLRASGVHFSCVVGHSSGEIVAAYAAGFLSADEAICIAYYRGLAVSQTTTGSSTQGAMMAVENTLEDVQGLCQSRHFRGKVQIAAVNSEVSVTVSGDRDAVERMRDVLSDEGKFARI</sequence>
<feature type="domain" description="Ketosynthase family 3 (KS3)" evidence="4">
    <location>
        <begin position="1"/>
        <end position="371"/>
    </location>
</feature>
<comment type="caution">
    <text evidence="5">The sequence shown here is derived from an EMBL/GenBank/DDBJ whole genome shotgun (WGS) entry which is preliminary data.</text>
</comment>
<dbReference type="InterPro" id="IPR020841">
    <property type="entry name" value="PKS_Beta-ketoAc_synthase_dom"/>
</dbReference>
<dbReference type="InterPro" id="IPR016036">
    <property type="entry name" value="Malonyl_transacylase_ACP-bd"/>
</dbReference>
<dbReference type="InterPro" id="IPR016035">
    <property type="entry name" value="Acyl_Trfase/lysoPLipase"/>
</dbReference>
<name>A0AAN6Y2H0_9PEZI</name>
<dbReference type="SMART" id="SM00827">
    <property type="entry name" value="PKS_AT"/>
    <property type="match status" value="1"/>
</dbReference>
<dbReference type="PANTHER" id="PTHR43775:SF20">
    <property type="entry name" value="HYBRID PKS-NRPS SYNTHETASE APDA"/>
    <property type="match status" value="1"/>
</dbReference>
<dbReference type="Pfam" id="PF00698">
    <property type="entry name" value="Acyl_transf_1"/>
    <property type="match status" value="1"/>
</dbReference>
<dbReference type="Pfam" id="PF02801">
    <property type="entry name" value="Ketoacyl-synt_C"/>
    <property type="match status" value="1"/>
</dbReference>
<organism evidence="5 6">
    <name type="scientific">Rhypophila decipiens</name>
    <dbReference type="NCBI Taxonomy" id="261697"/>
    <lineage>
        <taxon>Eukaryota</taxon>
        <taxon>Fungi</taxon>
        <taxon>Dikarya</taxon>
        <taxon>Ascomycota</taxon>
        <taxon>Pezizomycotina</taxon>
        <taxon>Sordariomycetes</taxon>
        <taxon>Sordariomycetidae</taxon>
        <taxon>Sordariales</taxon>
        <taxon>Naviculisporaceae</taxon>
        <taxon>Rhypophila</taxon>
    </lineage>
</organism>
<protein>
    <submittedName>
        <fullName evidence="5">Beta-ketoacyl-acyl-carrier-protein synthase II</fullName>
    </submittedName>
</protein>